<dbReference type="InterPro" id="IPR003890">
    <property type="entry name" value="MIF4G-like_typ-3"/>
</dbReference>
<dbReference type="GO" id="GO:0003743">
    <property type="term" value="F:translation initiation factor activity"/>
    <property type="evidence" value="ECO:0007669"/>
    <property type="project" value="TreeGrafter"/>
</dbReference>
<reference evidence="5" key="1">
    <citation type="submission" date="2021-11" db="EMBL/GenBank/DDBJ databases">
        <authorList>
            <person name="Schell T."/>
        </authorList>
    </citation>
    <scope>NUCLEOTIDE SEQUENCE</scope>
    <source>
        <strain evidence="5">M5</strain>
    </source>
</reference>
<keyword evidence="6" id="KW-1185">Reference proteome</keyword>
<proteinExistence type="predicted"/>
<evidence type="ECO:0000259" key="4">
    <source>
        <dbReference type="SMART" id="SM00543"/>
    </source>
</evidence>
<gene>
    <name evidence="5" type="ORF">DGAL_LOCUS7998</name>
</gene>
<dbReference type="PROSITE" id="PS50084">
    <property type="entry name" value="KH_TYPE_1"/>
    <property type="match status" value="1"/>
</dbReference>
<evidence type="ECO:0000256" key="2">
    <source>
        <dbReference type="SAM" id="Coils"/>
    </source>
</evidence>
<dbReference type="AlphaFoldDB" id="A0A8J2WJU5"/>
<dbReference type="Pfam" id="PF00013">
    <property type="entry name" value="KH_1"/>
    <property type="match status" value="1"/>
</dbReference>
<dbReference type="Gene3D" id="1.25.40.180">
    <property type="match status" value="1"/>
</dbReference>
<evidence type="ECO:0000313" key="5">
    <source>
        <dbReference type="EMBL" id="CAH0105042.1"/>
    </source>
</evidence>
<protein>
    <recommendedName>
        <fullName evidence="4">MIF4G domain-containing protein</fullName>
    </recommendedName>
</protein>
<feature type="compositionally biased region" description="Polar residues" evidence="3">
    <location>
        <begin position="20"/>
        <end position="33"/>
    </location>
</feature>
<dbReference type="SUPFAM" id="SSF48371">
    <property type="entry name" value="ARM repeat"/>
    <property type="match status" value="1"/>
</dbReference>
<dbReference type="GO" id="GO:0010468">
    <property type="term" value="P:regulation of gene expression"/>
    <property type="evidence" value="ECO:0007669"/>
    <property type="project" value="UniProtKB-ARBA"/>
</dbReference>
<dbReference type="Pfam" id="PF02854">
    <property type="entry name" value="MIF4G"/>
    <property type="match status" value="1"/>
</dbReference>
<evidence type="ECO:0000313" key="6">
    <source>
        <dbReference type="Proteomes" id="UP000789390"/>
    </source>
</evidence>
<feature type="domain" description="MIF4G" evidence="4">
    <location>
        <begin position="255"/>
        <end position="483"/>
    </location>
</feature>
<comment type="caution">
    <text evidence="5">The sequence shown here is derived from an EMBL/GenBank/DDBJ whole genome shotgun (WGS) entry which is preliminary data.</text>
</comment>
<dbReference type="Proteomes" id="UP000789390">
    <property type="component" value="Unassembled WGS sequence"/>
</dbReference>
<keyword evidence="2" id="KW-0175">Coiled coil</keyword>
<keyword evidence="1" id="KW-0694">RNA-binding</keyword>
<name>A0A8J2WJU5_9CRUS</name>
<dbReference type="SMART" id="SM00543">
    <property type="entry name" value="MIF4G"/>
    <property type="match status" value="1"/>
</dbReference>
<evidence type="ECO:0000256" key="3">
    <source>
        <dbReference type="SAM" id="MobiDB-lite"/>
    </source>
</evidence>
<organism evidence="5 6">
    <name type="scientific">Daphnia galeata</name>
    <dbReference type="NCBI Taxonomy" id="27404"/>
    <lineage>
        <taxon>Eukaryota</taxon>
        <taxon>Metazoa</taxon>
        <taxon>Ecdysozoa</taxon>
        <taxon>Arthropoda</taxon>
        <taxon>Crustacea</taxon>
        <taxon>Branchiopoda</taxon>
        <taxon>Diplostraca</taxon>
        <taxon>Cladocera</taxon>
        <taxon>Anomopoda</taxon>
        <taxon>Daphniidae</taxon>
        <taxon>Daphnia</taxon>
    </lineage>
</organism>
<dbReference type="PANTHER" id="PTHR23253">
    <property type="entry name" value="EUKARYOTIC TRANSLATION INITIATION FACTOR 4 GAMMA"/>
    <property type="match status" value="1"/>
</dbReference>
<accession>A0A8J2WJU5</accession>
<dbReference type="GO" id="GO:0003729">
    <property type="term" value="F:mRNA binding"/>
    <property type="evidence" value="ECO:0007669"/>
    <property type="project" value="TreeGrafter"/>
</dbReference>
<dbReference type="PANTHER" id="PTHR23253:SF78">
    <property type="entry name" value="EUKARYOTIC TRANSLATION INITIATION FACTOR 4G1, ISOFORM B-RELATED"/>
    <property type="match status" value="1"/>
</dbReference>
<dbReference type="InterPro" id="IPR016024">
    <property type="entry name" value="ARM-type_fold"/>
</dbReference>
<feature type="compositionally biased region" description="Basic and acidic residues" evidence="3">
    <location>
        <begin position="1"/>
        <end position="11"/>
    </location>
</feature>
<dbReference type="GO" id="GO:0016281">
    <property type="term" value="C:eukaryotic translation initiation factor 4F complex"/>
    <property type="evidence" value="ECO:0007669"/>
    <property type="project" value="TreeGrafter"/>
</dbReference>
<dbReference type="OrthoDB" id="6379360at2759"/>
<dbReference type="InterPro" id="IPR004088">
    <property type="entry name" value="KH_dom_type_1"/>
</dbReference>
<dbReference type="SUPFAM" id="SSF54791">
    <property type="entry name" value="Eukaryotic type KH-domain (KH-domain type I)"/>
    <property type="match status" value="1"/>
</dbReference>
<dbReference type="EMBL" id="CAKKLH010000168">
    <property type="protein sequence ID" value="CAH0105042.1"/>
    <property type="molecule type" value="Genomic_DNA"/>
</dbReference>
<feature type="coiled-coil region" evidence="2">
    <location>
        <begin position="96"/>
        <end position="144"/>
    </location>
</feature>
<feature type="coiled-coil region" evidence="2">
    <location>
        <begin position="355"/>
        <end position="384"/>
    </location>
</feature>
<dbReference type="InterPro" id="IPR036612">
    <property type="entry name" value="KH_dom_type_1_sf"/>
</dbReference>
<dbReference type="Gene3D" id="3.30.1370.10">
    <property type="entry name" value="K Homology domain, type 1"/>
    <property type="match status" value="1"/>
</dbReference>
<feature type="region of interest" description="Disordered" evidence="3">
    <location>
        <begin position="1"/>
        <end position="33"/>
    </location>
</feature>
<evidence type="ECO:0000256" key="1">
    <source>
        <dbReference type="PROSITE-ProRule" id="PRU00117"/>
    </source>
</evidence>
<sequence length="695" mass="79994">MSYETHTDIKPQEPIGHLPETQSGSQMSYETDTTDTSVGHQYQQMPIDAVLEEEKHLRERLRVMTRSRDDLLIKNRRMKCQANLRISTWRQLECKMVSLEDDIMALRESVNKWQHQAITSDKELHSLKLAHSDQEELINNLKQTILDLQTGEHPKKESCSLSRTYNREFILSLNNIPVEITREVAVATKGVSDAKRNASPCPSIQSIGAQVTEAPRREFKLAPIDKERHANDSNVWRPSFVRESTPGQMTTVTVLKTVRGLLNKLTPANHDKLFSQIQALDINNEERLAGVITQFFEKVLSEPCFAPIYARMCQALSEKAVYSSTDPEKSVSFRTLLLAHCKNEFDKDSAELVGLEEKRIQIRSAETEERKKELTNELQDLVDRNRRKVLGNITLIGELFRVGTISDIVIHQCIRRLLKDPDDEQMENLCLLMKTVGKEFDTIRNSEAVNSYFRTLEWITVERKSCNRIRFMVMDLSELRSRRWTTRQESRLEDQNISWGKTQQVTANNITEETTPQQLPVPVTVIENNMEASVLDPIPAQERTKMEPRQVTPTSLKENTVKDKNHRFTVVASPIRVVEIKNKIILRNVEPSNYGRIIGREGSNLQRLLEEYGTVVTSKNKKDGNYDFTFSGSTIEGRRQSVDDVIDSLPVMIEFDYSTIHSLKRTQIKKKSHSSILSKSTYRNYPKKRLRCVVH</sequence>